<dbReference type="SUPFAM" id="SSF53756">
    <property type="entry name" value="UDP-Glycosyltransferase/glycogen phosphorylase"/>
    <property type="match status" value="1"/>
</dbReference>
<dbReference type="InterPro" id="IPR046163">
    <property type="entry name" value="DUF6165"/>
</dbReference>
<keyword evidence="1" id="KW-0808">Transferase</keyword>
<reference evidence="1" key="1">
    <citation type="submission" date="2019-09" db="EMBL/GenBank/DDBJ databases">
        <title>Characterisation of the sponge microbiome using genome-centric metagenomics.</title>
        <authorList>
            <person name="Engelberts J.P."/>
            <person name="Robbins S.J."/>
            <person name="De Goeij J.M."/>
            <person name="Aranda M."/>
            <person name="Bell S.C."/>
            <person name="Webster N.S."/>
        </authorList>
    </citation>
    <scope>NUCLEOTIDE SEQUENCE</scope>
    <source>
        <strain evidence="1">SB0676_bin_10</strain>
    </source>
</reference>
<evidence type="ECO:0000313" key="1">
    <source>
        <dbReference type="EMBL" id="MYG38612.1"/>
    </source>
</evidence>
<dbReference type="EMBL" id="VYDO01000211">
    <property type="protein sequence ID" value="MYG38612.1"/>
    <property type="molecule type" value="Genomic_DNA"/>
</dbReference>
<dbReference type="Pfam" id="PF19662">
    <property type="entry name" value="DUF6165"/>
    <property type="match status" value="1"/>
</dbReference>
<sequence>MNLSLIQLLTGDYESGWQGYDWRLSVSSNKILITHPQVERWDGHNLAPGEPLMLVAEQGLGDTLQFMRYVPYLNRTGKTTSLCAPTKLHGLIQSSGITTMIYSPEEGSRITQGKWLPLLSLPKYLNVSPANPLVEPPYIKAPQQNVEHWQQKLATEKSPIIGINWQGSQAGSKLGKTLPLAAFAPVIEQTDASLLSLQKGDGAEQLEDCPFRHRFVGCQEEINETWDFVETAAMIANCDLVITCDTSVAHLAAGMGKPTWVLLVAVPDWRWGMEGDTTFWYPAMRLFRQRERGNWQEVMDRVATALAAGATPWTETPVPGQKVGSMRIPVAFAELIDKITILEIKSEQLKGQGKVNVDHELGLLRRVLEQSGVELLPEHYHQLKDVNQSLWNIEDDIRAHEHRQDFGEQFIQLARSVYQQNDQRAAIKRSINDHYGSAIREEKSYS</sequence>
<dbReference type="Gene3D" id="3.40.50.2000">
    <property type="entry name" value="Glycogen Phosphorylase B"/>
    <property type="match status" value="1"/>
</dbReference>
<dbReference type="AlphaFoldDB" id="A0A6B1FEC0"/>
<dbReference type="GO" id="GO:0016757">
    <property type="term" value="F:glycosyltransferase activity"/>
    <property type="evidence" value="ECO:0007669"/>
    <property type="project" value="InterPro"/>
</dbReference>
<comment type="caution">
    <text evidence="1">The sequence shown here is derived from an EMBL/GenBank/DDBJ whole genome shotgun (WGS) entry which is preliminary data.</text>
</comment>
<gene>
    <name evidence="1" type="ORF">F4162_06495</name>
</gene>
<organism evidence="1">
    <name type="scientific">Synechococcus sp. SB0676_bin_10</name>
    <dbReference type="NCBI Taxonomy" id="2604869"/>
    <lineage>
        <taxon>Bacteria</taxon>
        <taxon>Bacillati</taxon>
        <taxon>Cyanobacteriota</taxon>
        <taxon>Cyanophyceae</taxon>
        <taxon>Synechococcales</taxon>
        <taxon>Synechococcaceae</taxon>
        <taxon>Synechococcus</taxon>
    </lineage>
</organism>
<protein>
    <submittedName>
        <fullName evidence="1">Glycosyltransferase family 9 protein</fullName>
    </submittedName>
</protein>
<dbReference type="Pfam" id="PF01075">
    <property type="entry name" value="Glyco_transf_9"/>
    <property type="match status" value="1"/>
</dbReference>
<dbReference type="InterPro" id="IPR002201">
    <property type="entry name" value="Glyco_trans_9"/>
</dbReference>
<name>A0A6B1FEC0_9SYNE</name>
<proteinExistence type="predicted"/>
<accession>A0A6B1FEC0</accession>